<protein>
    <recommendedName>
        <fullName evidence="5">Zn(2)-C6 fungal-type domain-containing protein</fullName>
    </recommendedName>
</protein>
<feature type="domain" description="Zn(2)-C6 fungal-type" evidence="5">
    <location>
        <begin position="11"/>
        <end position="41"/>
    </location>
</feature>
<evidence type="ECO:0000313" key="6">
    <source>
        <dbReference type="EMBL" id="KAL2789381.1"/>
    </source>
</evidence>
<keyword evidence="2" id="KW-0238">DNA-binding</keyword>
<dbReference type="Pfam" id="PF00172">
    <property type="entry name" value="Zn_clus"/>
    <property type="match status" value="2"/>
</dbReference>
<accession>A0ABR4G1I7</accession>
<reference evidence="6 7" key="1">
    <citation type="submission" date="2024-07" db="EMBL/GenBank/DDBJ databases">
        <title>Section-level genome sequencing and comparative genomics of Aspergillus sections Usti and Cavernicolus.</title>
        <authorList>
            <consortium name="Lawrence Berkeley National Laboratory"/>
            <person name="Nybo J.L."/>
            <person name="Vesth T.C."/>
            <person name="Theobald S."/>
            <person name="Frisvad J.C."/>
            <person name="Larsen T.O."/>
            <person name="Kjaerboelling I."/>
            <person name="Rothschild-Mancinelli K."/>
            <person name="Lyhne E.K."/>
            <person name="Kogle M.E."/>
            <person name="Barry K."/>
            <person name="Clum A."/>
            <person name="Na H."/>
            <person name="Ledsgaard L."/>
            <person name="Lin J."/>
            <person name="Lipzen A."/>
            <person name="Kuo A."/>
            <person name="Riley R."/>
            <person name="Mondo S."/>
            <person name="Labutti K."/>
            <person name="Haridas S."/>
            <person name="Pangalinan J."/>
            <person name="Salamov A.A."/>
            <person name="Simmons B.A."/>
            <person name="Magnuson J.K."/>
            <person name="Chen J."/>
            <person name="Drula E."/>
            <person name="Henrissat B."/>
            <person name="Wiebenga A."/>
            <person name="Lubbers R.J."/>
            <person name="Gomes A.C."/>
            <person name="Makela M.R."/>
            <person name="Stajich J."/>
            <person name="Grigoriev I.V."/>
            <person name="Mortensen U.H."/>
            <person name="De Vries R.P."/>
            <person name="Baker S.E."/>
            <person name="Andersen M.R."/>
        </authorList>
    </citation>
    <scope>NUCLEOTIDE SEQUENCE [LARGE SCALE GENOMIC DNA]</scope>
    <source>
        <strain evidence="6 7">CBS 209.92</strain>
    </source>
</reference>
<keyword evidence="3" id="KW-0804">Transcription</keyword>
<organism evidence="6 7">
    <name type="scientific">Aspergillus keveii</name>
    <dbReference type="NCBI Taxonomy" id="714993"/>
    <lineage>
        <taxon>Eukaryota</taxon>
        <taxon>Fungi</taxon>
        <taxon>Dikarya</taxon>
        <taxon>Ascomycota</taxon>
        <taxon>Pezizomycotina</taxon>
        <taxon>Eurotiomycetes</taxon>
        <taxon>Eurotiomycetidae</taxon>
        <taxon>Eurotiales</taxon>
        <taxon>Aspergillaceae</taxon>
        <taxon>Aspergillus</taxon>
        <taxon>Aspergillus subgen. Nidulantes</taxon>
    </lineage>
</organism>
<dbReference type="PROSITE" id="PS50048">
    <property type="entry name" value="ZN2_CY6_FUNGAL_2"/>
    <property type="match status" value="2"/>
</dbReference>
<proteinExistence type="predicted"/>
<sequence length="555" mass="61660">MTAPTNHALRSCVACKSKKRQCDKLLPRCSRCSRVEQQCLYMQYMEHAITRRCEPKSPFACLACKKAKRPCSNDMPRCSRCARLDLACEYNVRLAYIQNNLPSTEGLPPRNGSPIAPIVTGAPSLPHTALVALNVLEPSARHDYPIEDRAYTSTLINHFCSFSFVPISPTVPNSLAVHLRTAWMRHAMVDPCLFHSTLFSASAHIDHLHNVPESSRTTYHSMQAVRLLREKLDDRLARENYEAAAAVLALALFNMRLDRHEVALTHRSGLMKMLEFLKGEGVHLRELVSLIKIMILVFAMIAPQDPSFPLSYAGAAHNLVYSTPSLVPTPSNLLESILRRDADASNNNACLTTPVRPTIQQIINCIVDHSQLTHGTAYGPQVPTTRAHPPEIGKDDTTLLLLQPDIQQKSQQVITTRDINQCFQYAAGLFHHMLGTSQQPATATPATTTNPPPNPGEELLNLTRLLRKVGFTAWLQHAPEGYIWICLTAAASATHTTSRSGFIMMAMPVLLALETTELVVTRQAWVYFNWFERARGLMVQGQGDSLTSSGDVCNR</sequence>
<dbReference type="CDD" id="cd00067">
    <property type="entry name" value="GAL4"/>
    <property type="match status" value="2"/>
</dbReference>
<dbReference type="Proteomes" id="UP001610563">
    <property type="component" value="Unassembled WGS sequence"/>
</dbReference>
<keyword evidence="1" id="KW-0805">Transcription regulation</keyword>
<evidence type="ECO:0000256" key="2">
    <source>
        <dbReference type="ARBA" id="ARBA00023125"/>
    </source>
</evidence>
<comment type="caution">
    <text evidence="6">The sequence shown here is derived from an EMBL/GenBank/DDBJ whole genome shotgun (WGS) entry which is preliminary data.</text>
</comment>
<dbReference type="PROSITE" id="PS00463">
    <property type="entry name" value="ZN2_CY6_FUNGAL_1"/>
    <property type="match status" value="2"/>
</dbReference>
<dbReference type="EMBL" id="JBFTWV010000065">
    <property type="protein sequence ID" value="KAL2789381.1"/>
    <property type="molecule type" value="Genomic_DNA"/>
</dbReference>
<dbReference type="InterPro" id="IPR036864">
    <property type="entry name" value="Zn2-C6_fun-type_DNA-bd_sf"/>
</dbReference>
<evidence type="ECO:0000256" key="4">
    <source>
        <dbReference type="ARBA" id="ARBA00023242"/>
    </source>
</evidence>
<evidence type="ECO:0000256" key="3">
    <source>
        <dbReference type="ARBA" id="ARBA00023163"/>
    </source>
</evidence>
<evidence type="ECO:0000259" key="5">
    <source>
        <dbReference type="PROSITE" id="PS50048"/>
    </source>
</evidence>
<dbReference type="Gene3D" id="4.10.240.10">
    <property type="entry name" value="Zn(2)-C6 fungal-type DNA-binding domain"/>
    <property type="match status" value="2"/>
</dbReference>
<gene>
    <name evidence="6" type="ORF">BJX66DRAFT_307033</name>
</gene>
<feature type="domain" description="Zn(2)-C6 fungal-type" evidence="5">
    <location>
        <begin position="60"/>
        <end position="90"/>
    </location>
</feature>
<keyword evidence="7" id="KW-1185">Reference proteome</keyword>
<evidence type="ECO:0000256" key="1">
    <source>
        <dbReference type="ARBA" id="ARBA00023015"/>
    </source>
</evidence>
<dbReference type="SUPFAM" id="SSF57701">
    <property type="entry name" value="Zn2/Cys6 DNA-binding domain"/>
    <property type="match status" value="2"/>
</dbReference>
<dbReference type="InterPro" id="IPR001138">
    <property type="entry name" value="Zn2Cys6_DnaBD"/>
</dbReference>
<dbReference type="SMART" id="SM00066">
    <property type="entry name" value="GAL4"/>
    <property type="match status" value="2"/>
</dbReference>
<evidence type="ECO:0000313" key="7">
    <source>
        <dbReference type="Proteomes" id="UP001610563"/>
    </source>
</evidence>
<name>A0ABR4G1I7_9EURO</name>
<dbReference type="PANTHER" id="PTHR37540">
    <property type="entry name" value="TRANSCRIPTION FACTOR (ACR-2), PUTATIVE-RELATED-RELATED"/>
    <property type="match status" value="1"/>
</dbReference>
<dbReference type="PANTHER" id="PTHR37540:SF5">
    <property type="entry name" value="TRANSCRIPTION FACTOR DOMAIN-CONTAINING PROTEIN"/>
    <property type="match status" value="1"/>
</dbReference>
<keyword evidence="4" id="KW-0539">Nucleus</keyword>